<dbReference type="AlphaFoldDB" id="A0AAV1K1C3"/>
<dbReference type="Pfam" id="PF00628">
    <property type="entry name" value="PHD"/>
    <property type="match status" value="1"/>
</dbReference>
<evidence type="ECO:0000256" key="4">
    <source>
        <dbReference type="PROSITE-ProRule" id="PRU00146"/>
    </source>
</evidence>
<organism evidence="7 8">
    <name type="scientific">Leptosia nina</name>
    <dbReference type="NCBI Taxonomy" id="320188"/>
    <lineage>
        <taxon>Eukaryota</taxon>
        <taxon>Metazoa</taxon>
        <taxon>Ecdysozoa</taxon>
        <taxon>Arthropoda</taxon>
        <taxon>Hexapoda</taxon>
        <taxon>Insecta</taxon>
        <taxon>Pterygota</taxon>
        <taxon>Neoptera</taxon>
        <taxon>Endopterygota</taxon>
        <taxon>Lepidoptera</taxon>
        <taxon>Glossata</taxon>
        <taxon>Ditrysia</taxon>
        <taxon>Papilionoidea</taxon>
        <taxon>Pieridae</taxon>
        <taxon>Pierinae</taxon>
        <taxon>Leptosia</taxon>
    </lineage>
</organism>
<keyword evidence="2 4" id="KW-0863">Zinc-finger</keyword>
<accession>A0AAV1K1C3</accession>
<dbReference type="InterPro" id="IPR001965">
    <property type="entry name" value="Znf_PHD"/>
</dbReference>
<feature type="coiled-coil region" evidence="5">
    <location>
        <begin position="144"/>
        <end position="178"/>
    </location>
</feature>
<dbReference type="Proteomes" id="UP001497472">
    <property type="component" value="Unassembled WGS sequence"/>
</dbReference>
<feature type="domain" description="PHD-type" evidence="6">
    <location>
        <begin position="5"/>
        <end position="57"/>
    </location>
</feature>
<evidence type="ECO:0000313" key="8">
    <source>
        <dbReference type="Proteomes" id="UP001497472"/>
    </source>
</evidence>
<reference evidence="7 8" key="1">
    <citation type="submission" date="2023-11" db="EMBL/GenBank/DDBJ databases">
        <authorList>
            <person name="Okamura Y."/>
        </authorList>
    </citation>
    <scope>NUCLEOTIDE SEQUENCE [LARGE SCALE GENOMIC DNA]</scope>
</reference>
<dbReference type="SMART" id="SM00249">
    <property type="entry name" value="PHD"/>
    <property type="match status" value="1"/>
</dbReference>
<evidence type="ECO:0000313" key="7">
    <source>
        <dbReference type="EMBL" id="CAK1554197.1"/>
    </source>
</evidence>
<gene>
    <name evidence="7" type="ORF">LNINA_LOCUS13128</name>
</gene>
<comment type="caution">
    <text evidence="7">The sequence shown here is derived from an EMBL/GenBank/DDBJ whole genome shotgun (WGS) entry which is preliminary data.</text>
</comment>
<dbReference type="Gene3D" id="3.30.40.10">
    <property type="entry name" value="Zinc/RING finger domain, C3HC4 (zinc finger)"/>
    <property type="match status" value="1"/>
</dbReference>
<keyword evidence="1" id="KW-0479">Metal-binding</keyword>
<dbReference type="EMBL" id="CAVLEF010000265">
    <property type="protein sequence ID" value="CAK1554197.1"/>
    <property type="molecule type" value="Genomic_DNA"/>
</dbReference>
<evidence type="ECO:0000256" key="3">
    <source>
        <dbReference type="ARBA" id="ARBA00022833"/>
    </source>
</evidence>
<keyword evidence="3" id="KW-0862">Zinc</keyword>
<evidence type="ECO:0000256" key="2">
    <source>
        <dbReference type="ARBA" id="ARBA00022771"/>
    </source>
</evidence>
<dbReference type="GO" id="GO:0008270">
    <property type="term" value="F:zinc ion binding"/>
    <property type="evidence" value="ECO:0007669"/>
    <property type="project" value="UniProtKB-KW"/>
</dbReference>
<protein>
    <recommendedName>
        <fullName evidence="6">PHD-type domain-containing protein</fullName>
    </recommendedName>
</protein>
<proteinExistence type="predicted"/>
<keyword evidence="8" id="KW-1185">Reference proteome</keyword>
<dbReference type="InterPro" id="IPR011011">
    <property type="entry name" value="Znf_FYVE_PHD"/>
</dbReference>
<dbReference type="InterPro" id="IPR013083">
    <property type="entry name" value="Znf_RING/FYVE/PHD"/>
</dbReference>
<evidence type="ECO:0000256" key="1">
    <source>
        <dbReference type="ARBA" id="ARBA00022723"/>
    </source>
</evidence>
<dbReference type="CDD" id="cd15489">
    <property type="entry name" value="PHD_SF"/>
    <property type="match status" value="1"/>
</dbReference>
<dbReference type="PROSITE" id="PS50016">
    <property type="entry name" value="ZF_PHD_2"/>
    <property type="match status" value="1"/>
</dbReference>
<dbReference type="InterPro" id="IPR019787">
    <property type="entry name" value="Znf_PHD-finger"/>
</dbReference>
<evidence type="ECO:0000256" key="5">
    <source>
        <dbReference type="SAM" id="Coils"/>
    </source>
</evidence>
<name>A0AAV1K1C3_9NEOP</name>
<sequence length="271" mass="31165">MEELNWGCCVTNESKDDSYITCLKCKKRFHYACMSLDDNSFSPEMENVWTCPECVRQVRKGFKNDNTPVRNVSTSRVNKRLALNSPVVEKEESITRESVCSIVQNCLSEVMKDSFAKLNESIKLNIQNEMKPLREELITMNTSMTLLLAQYEELKAECSESKRKITALEVENNELKSNVCDLQLRCNNIEQRLRQNNIEIQCIPEHKNENLLSIINNLATVVGCELDSKEILNFTRTAKANRTSTRSSAFRKTPVNVTRIKFHLNNSQDQP</sequence>
<keyword evidence="5" id="KW-0175">Coiled coil</keyword>
<evidence type="ECO:0000259" key="6">
    <source>
        <dbReference type="PROSITE" id="PS50016"/>
    </source>
</evidence>
<dbReference type="SUPFAM" id="SSF57903">
    <property type="entry name" value="FYVE/PHD zinc finger"/>
    <property type="match status" value="1"/>
</dbReference>